<dbReference type="PROSITE" id="PS00893">
    <property type="entry name" value="NUDIX_BOX"/>
    <property type="match status" value="1"/>
</dbReference>
<feature type="domain" description="Nudix hydrolase" evidence="3">
    <location>
        <begin position="43"/>
        <end position="170"/>
    </location>
</feature>
<dbReference type="PRINTS" id="PR00502">
    <property type="entry name" value="NUDIXFAMILY"/>
</dbReference>
<dbReference type="GO" id="GO:0016462">
    <property type="term" value="F:pyrophosphatase activity"/>
    <property type="evidence" value="ECO:0007669"/>
    <property type="project" value="UniProtKB-ARBA"/>
</dbReference>
<dbReference type="InterPro" id="IPR020476">
    <property type="entry name" value="Nudix_hydrolase"/>
</dbReference>
<evidence type="ECO:0000256" key="1">
    <source>
        <dbReference type="ARBA" id="ARBA00001946"/>
    </source>
</evidence>
<dbReference type="GO" id="GO:0019693">
    <property type="term" value="P:ribose phosphate metabolic process"/>
    <property type="evidence" value="ECO:0007669"/>
    <property type="project" value="TreeGrafter"/>
</dbReference>
<comment type="cofactor">
    <cofactor evidence="1">
        <name>Mg(2+)</name>
        <dbReference type="ChEBI" id="CHEBI:18420"/>
    </cofactor>
</comment>
<dbReference type="EMBL" id="CZKA01000067">
    <property type="protein sequence ID" value="CUR60005.1"/>
    <property type="molecule type" value="Genomic_DNA"/>
</dbReference>
<dbReference type="GO" id="GO:0006753">
    <property type="term" value="P:nucleoside phosphate metabolic process"/>
    <property type="evidence" value="ECO:0007669"/>
    <property type="project" value="TreeGrafter"/>
</dbReference>
<protein>
    <submittedName>
        <fullName evidence="4">Putative NUDIX hydrolase</fullName>
    </submittedName>
</protein>
<dbReference type="Gene3D" id="3.90.79.10">
    <property type="entry name" value="Nucleoside Triphosphate Pyrophosphohydrolase"/>
    <property type="match status" value="1"/>
</dbReference>
<dbReference type="CDD" id="cd03424">
    <property type="entry name" value="NUDIX_ADPRase_Nudt5_UGPPase_Nudt14"/>
    <property type="match status" value="1"/>
</dbReference>
<accession>A0A2P2CDF5</accession>
<dbReference type="PANTHER" id="PTHR11839">
    <property type="entry name" value="UDP/ADP-SUGAR PYROPHOSPHATASE"/>
    <property type="match status" value="1"/>
</dbReference>
<gene>
    <name evidence="4" type="ORF">NOCA270031</name>
</gene>
<proteinExistence type="predicted"/>
<name>A0A2P2CDF5_9ZZZZ</name>
<dbReference type="PANTHER" id="PTHR11839:SF18">
    <property type="entry name" value="NUDIX HYDROLASE DOMAIN-CONTAINING PROTEIN"/>
    <property type="match status" value="1"/>
</dbReference>
<dbReference type="SUPFAM" id="SSF55811">
    <property type="entry name" value="Nudix"/>
    <property type="match status" value="1"/>
</dbReference>
<organism evidence="4">
    <name type="scientific">metagenome</name>
    <dbReference type="NCBI Taxonomy" id="256318"/>
    <lineage>
        <taxon>unclassified sequences</taxon>
        <taxon>metagenomes</taxon>
    </lineage>
</organism>
<evidence type="ECO:0000313" key="4">
    <source>
        <dbReference type="EMBL" id="CUR60005.1"/>
    </source>
</evidence>
<dbReference type="InterPro" id="IPR000086">
    <property type="entry name" value="NUDIX_hydrolase_dom"/>
</dbReference>
<keyword evidence="2 4" id="KW-0378">Hydrolase</keyword>
<dbReference type="InterPro" id="IPR020084">
    <property type="entry name" value="NUDIX_hydrolase_CS"/>
</dbReference>
<dbReference type="InterPro" id="IPR015797">
    <property type="entry name" value="NUDIX_hydrolase-like_dom_sf"/>
</dbReference>
<sequence length="178" mass="19203">MSADDLGWTTLGEDKVVHEGFVRVLERRLRLPDGRETTWDILGVPPTVAVLALTPSGELVMVRQFRPAPGRFVLSLPGGLIDEGETPADAARRELREETGYSASSVEIVASVHPNNALNPRHTAIARGCVLAGQQDLDELEDCEVVLMTVADVRRLLPGGTLGSTEQTYLALDHAGLL</sequence>
<evidence type="ECO:0000256" key="2">
    <source>
        <dbReference type="ARBA" id="ARBA00022801"/>
    </source>
</evidence>
<dbReference type="PROSITE" id="PS51462">
    <property type="entry name" value="NUDIX"/>
    <property type="match status" value="1"/>
</dbReference>
<evidence type="ECO:0000259" key="3">
    <source>
        <dbReference type="PROSITE" id="PS51462"/>
    </source>
</evidence>
<dbReference type="AlphaFoldDB" id="A0A2P2CDF5"/>
<dbReference type="Pfam" id="PF00293">
    <property type="entry name" value="NUDIX"/>
    <property type="match status" value="1"/>
</dbReference>
<reference evidence="4" key="1">
    <citation type="submission" date="2015-08" db="EMBL/GenBank/DDBJ databases">
        <authorList>
            <person name="Babu N.S."/>
            <person name="Beckwith C.J."/>
            <person name="Beseler K.G."/>
            <person name="Brison A."/>
            <person name="Carone J.V."/>
            <person name="Caskin T.P."/>
            <person name="Diamond M."/>
            <person name="Durham M.E."/>
            <person name="Foxe J.M."/>
            <person name="Go M."/>
            <person name="Henderson B.A."/>
            <person name="Jones I.B."/>
            <person name="McGettigan J.A."/>
            <person name="Micheletti S.J."/>
            <person name="Nasrallah M.E."/>
            <person name="Ortiz D."/>
            <person name="Piller C.R."/>
            <person name="Privatt S.R."/>
            <person name="Schneider S.L."/>
            <person name="Sharp S."/>
            <person name="Smith T.C."/>
            <person name="Stanton J.D."/>
            <person name="Ullery H.E."/>
            <person name="Wilson R.J."/>
            <person name="Serrano M.G."/>
            <person name="Buck G."/>
            <person name="Lee V."/>
            <person name="Wang Y."/>
            <person name="Carvalho R."/>
            <person name="Voegtly L."/>
            <person name="Shi R."/>
            <person name="Duckworth R."/>
            <person name="Johnson A."/>
            <person name="Loviza R."/>
            <person name="Walstead R."/>
            <person name="Shah Z."/>
            <person name="Kiflezghi M."/>
            <person name="Wade K."/>
            <person name="Ball S.L."/>
            <person name="Bradley K.W."/>
            <person name="Asai D.J."/>
            <person name="Bowman C.A."/>
            <person name="Russell D.A."/>
            <person name="Pope W.H."/>
            <person name="Jacobs-Sera D."/>
            <person name="Hendrix R.W."/>
            <person name="Hatfull G.F."/>
        </authorList>
    </citation>
    <scope>NUCLEOTIDE SEQUENCE</scope>
</reference>